<dbReference type="Proteomes" id="UP000076154">
    <property type="component" value="Unassembled WGS sequence"/>
</dbReference>
<name>A0A369J872_HYPMA</name>
<keyword evidence="2" id="KW-1185">Reference proteome</keyword>
<gene>
    <name evidence="1" type="ORF">Hypma_000636</name>
</gene>
<comment type="caution">
    <text evidence="1">The sequence shown here is derived from an EMBL/GenBank/DDBJ whole genome shotgun (WGS) entry which is preliminary data.</text>
</comment>
<sequence length="193" mass="21320">MTSPNLHKYSYSPGKGALAYQWSQEELDSLFIQLYGSVKEGRRVTDEVNSKRPFNDKPKPDEVVKQFFVTPAYQVRVWRCHNLPANDVMDRYCFDFLDGNGNLATLPASHTIISVPDFNNHFTFSGLLASMEQNFGVDVRLPGETFATFGGNVLVLRRLGEIDIGFQIPRDGKPAGAFSGAVSAAEGGLLPTN</sequence>
<proteinExistence type="predicted"/>
<evidence type="ECO:0000313" key="2">
    <source>
        <dbReference type="Proteomes" id="UP000076154"/>
    </source>
</evidence>
<reference evidence="1" key="1">
    <citation type="submission" date="2018-04" db="EMBL/GenBank/DDBJ databases">
        <title>Whole genome sequencing of Hypsizygus marmoreus.</title>
        <authorList>
            <person name="Choi I.-G."/>
            <person name="Min B."/>
            <person name="Kim J.-G."/>
            <person name="Kim S."/>
            <person name="Oh Y.-L."/>
            <person name="Kong W.-S."/>
            <person name="Park H."/>
            <person name="Jeong J."/>
            <person name="Song E.-S."/>
        </authorList>
    </citation>
    <scope>NUCLEOTIDE SEQUENCE [LARGE SCALE GENOMIC DNA]</scope>
    <source>
        <strain evidence="1">51987-8</strain>
    </source>
</reference>
<dbReference type="AlphaFoldDB" id="A0A369J872"/>
<evidence type="ECO:0000313" key="1">
    <source>
        <dbReference type="EMBL" id="RDB18118.1"/>
    </source>
</evidence>
<dbReference type="EMBL" id="LUEZ02000106">
    <property type="protein sequence ID" value="RDB18118.1"/>
    <property type="molecule type" value="Genomic_DNA"/>
</dbReference>
<protein>
    <submittedName>
        <fullName evidence="1">Uncharacterized protein</fullName>
    </submittedName>
</protein>
<dbReference type="InParanoid" id="A0A369J872"/>
<accession>A0A369J872</accession>
<organism evidence="1 2">
    <name type="scientific">Hypsizygus marmoreus</name>
    <name type="common">White beech mushroom</name>
    <name type="synonym">Agaricus marmoreus</name>
    <dbReference type="NCBI Taxonomy" id="39966"/>
    <lineage>
        <taxon>Eukaryota</taxon>
        <taxon>Fungi</taxon>
        <taxon>Dikarya</taxon>
        <taxon>Basidiomycota</taxon>
        <taxon>Agaricomycotina</taxon>
        <taxon>Agaricomycetes</taxon>
        <taxon>Agaricomycetidae</taxon>
        <taxon>Agaricales</taxon>
        <taxon>Tricholomatineae</taxon>
        <taxon>Lyophyllaceae</taxon>
        <taxon>Hypsizygus</taxon>
    </lineage>
</organism>